<dbReference type="Proteomes" id="UP001178888">
    <property type="component" value="Unassembled WGS sequence"/>
</dbReference>
<protein>
    <submittedName>
        <fullName evidence="1">Uncharacterized protein</fullName>
    </submittedName>
</protein>
<organism evidence="1 2">
    <name type="scientific">Bacillus salipaludis</name>
    <dbReference type="NCBI Taxonomy" id="2547811"/>
    <lineage>
        <taxon>Bacteria</taxon>
        <taxon>Bacillati</taxon>
        <taxon>Bacillota</taxon>
        <taxon>Bacilli</taxon>
        <taxon>Bacillales</taxon>
        <taxon>Bacillaceae</taxon>
        <taxon>Bacillus</taxon>
    </lineage>
</organism>
<sequence length="102" mass="11099">MVHVTCFLPPEAADSPVEDGIEADQFLDPAGHFAFLVDSICVPAAAIGVIEATAIIAAFVVQAHIDTVVHKDYSCTELAELNNFHKDTSEHRSFIVEYPINM</sequence>
<dbReference type="EMBL" id="JAVGVR010000001">
    <property type="protein sequence ID" value="MDQ6597164.1"/>
    <property type="molecule type" value="Genomic_DNA"/>
</dbReference>
<dbReference type="RefSeq" id="WP_208025332.1">
    <property type="nucleotide sequence ID" value="NZ_JAVGVR010000001.1"/>
</dbReference>
<evidence type="ECO:0000313" key="1">
    <source>
        <dbReference type="EMBL" id="MDQ6597164.1"/>
    </source>
</evidence>
<dbReference type="AlphaFoldDB" id="A0AA90TTA4"/>
<comment type="caution">
    <text evidence="1">The sequence shown here is derived from an EMBL/GenBank/DDBJ whole genome shotgun (WGS) entry which is preliminary data.</text>
</comment>
<proteinExistence type="predicted"/>
<evidence type="ECO:0000313" key="2">
    <source>
        <dbReference type="Proteomes" id="UP001178888"/>
    </source>
</evidence>
<reference evidence="1" key="1">
    <citation type="submission" date="2023-08" db="EMBL/GenBank/DDBJ databases">
        <title>Nitrogen cycling bacteria in agricultural field soils.</title>
        <authorList>
            <person name="Jang J."/>
        </authorList>
    </citation>
    <scope>NUCLEOTIDE SEQUENCE</scope>
    <source>
        <strain evidence="1">PS3-36</strain>
    </source>
</reference>
<accession>A0AA90TTA4</accession>
<gene>
    <name evidence="1" type="ORF">RCG21_12495</name>
</gene>
<keyword evidence="2" id="KW-1185">Reference proteome</keyword>
<name>A0AA90TTA4_9BACI</name>